<dbReference type="InterPro" id="IPR006114">
    <property type="entry name" value="6PGDH_C"/>
</dbReference>
<dbReference type="Pfam" id="PF00393">
    <property type="entry name" value="6PGD"/>
    <property type="match status" value="1"/>
</dbReference>
<evidence type="ECO:0000256" key="7">
    <source>
        <dbReference type="ARBA" id="ARBA00022857"/>
    </source>
</evidence>
<feature type="binding site" description="in other chain" evidence="14">
    <location>
        <begin position="204"/>
        <end position="205"/>
    </location>
    <ligand>
        <name>substrate</name>
        <note>ligand shared between dimeric partners</note>
    </ligand>
</feature>
<dbReference type="GO" id="GO:0006098">
    <property type="term" value="P:pentose-phosphate shunt"/>
    <property type="evidence" value="ECO:0007669"/>
    <property type="project" value="UniProtKB-KW"/>
</dbReference>
<feature type="binding site" evidence="14">
    <location>
        <position position="470"/>
    </location>
    <ligand>
        <name>substrate</name>
        <note>ligand shared between dimeric partners</note>
    </ligand>
</feature>
<keyword evidence="8 12" id="KW-0560">Oxidoreductase</keyword>
<dbReference type="InterPro" id="IPR013328">
    <property type="entry name" value="6PGD_dom2"/>
</dbReference>
<feature type="binding site" description="in other chain" evidence="14">
    <location>
        <begin position="149"/>
        <end position="151"/>
    </location>
    <ligand>
        <name>substrate</name>
        <note>ligand shared between dimeric partners</note>
    </ligand>
</feature>
<comment type="function">
    <text evidence="1 12">Catalyzes the oxidative decarboxylation of 6-phosphogluconate to ribulose 5-phosphate and CO(2), with concomitant reduction of NADP to NADPH.</text>
</comment>
<dbReference type="SUPFAM" id="SSF51735">
    <property type="entry name" value="NAD(P)-binding Rossmann-fold domains"/>
    <property type="match status" value="1"/>
</dbReference>
<dbReference type="SMART" id="SM01350">
    <property type="entry name" value="6PGD"/>
    <property type="match status" value="1"/>
</dbReference>
<dbReference type="NCBIfam" id="NF006765">
    <property type="entry name" value="PRK09287.1"/>
    <property type="match status" value="1"/>
</dbReference>
<dbReference type="PANTHER" id="PTHR11811">
    <property type="entry name" value="6-PHOSPHOGLUCONATE DEHYDROGENASE"/>
    <property type="match status" value="1"/>
</dbReference>
<dbReference type="EMBL" id="JAOPHQ010003431">
    <property type="protein sequence ID" value="KAK0143160.1"/>
    <property type="molecule type" value="Genomic_DNA"/>
</dbReference>
<comment type="catalytic activity">
    <reaction evidence="11 12 16">
        <text>6-phospho-D-gluconate + NADP(+) = D-ribulose 5-phosphate + CO2 + NADPH</text>
        <dbReference type="Rhea" id="RHEA:10116"/>
        <dbReference type="ChEBI" id="CHEBI:16526"/>
        <dbReference type="ChEBI" id="CHEBI:57783"/>
        <dbReference type="ChEBI" id="CHEBI:58121"/>
        <dbReference type="ChEBI" id="CHEBI:58349"/>
        <dbReference type="ChEBI" id="CHEBI:58759"/>
        <dbReference type="EC" id="1.1.1.44"/>
    </reaction>
</comment>
<keyword evidence="9 16" id="KW-0311">Gluconate utilization</keyword>
<evidence type="ECO:0000256" key="13">
    <source>
        <dbReference type="PIRSR" id="PIRSR000109-1"/>
    </source>
</evidence>
<feature type="binding site" description="in other chain" evidence="14">
    <location>
        <position position="123"/>
    </location>
    <ligand>
        <name>substrate</name>
        <note>ligand shared between dimeric partners</note>
    </ligand>
</feature>
<evidence type="ECO:0000256" key="2">
    <source>
        <dbReference type="ARBA" id="ARBA00004874"/>
    </source>
</evidence>
<feature type="binding site" description="in other chain" evidence="14">
    <location>
        <position position="278"/>
    </location>
    <ligand>
        <name>substrate</name>
        <note>ligand shared between dimeric partners</note>
    </ligand>
</feature>
<dbReference type="Gene3D" id="1.10.1040.10">
    <property type="entry name" value="N-(1-d-carboxylethyl)-l-norvaline Dehydrogenase, domain 2"/>
    <property type="match status" value="1"/>
</dbReference>
<dbReference type="InterPro" id="IPR008927">
    <property type="entry name" value="6-PGluconate_DH-like_C_sf"/>
</dbReference>
<evidence type="ECO:0000313" key="19">
    <source>
        <dbReference type="Proteomes" id="UP001174136"/>
    </source>
</evidence>
<comment type="similarity">
    <text evidence="3 12 16">Belongs to the 6-phosphogluconate dehydrogenase family.</text>
</comment>
<dbReference type="FunFam" id="3.40.50.720:FF:000007">
    <property type="entry name" value="6-phosphogluconate dehydrogenase, decarboxylating"/>
    <property type="match status" value="1"/>
</dbReference>
<dbReference type="PIRSF" id="PIRSF000109">
    <property type="entry name" value="6PGD"/>
    <property type="match status" value="1"/>
</dbReference>
<dbReference type="InterPro" id="IPR006113">
    <property type="entry name" value="6PGDH_Gnd/GntZ"/>
</dbReference>
<dbReference type="EC" id="1.1.1.44" evidence="5 12"/>
<dbReference type="Pfam" id="PF03446">
    <property type="entry name" value="NAD_binding_2"/>
    <property type="match status" value="1"/>
</dbReference>
<feature type="binding site" evidence="15">
    <location>
        <begin position="30"/>
        <end position="35"/>
    </location>
    <ligand>
        <name>NADP(+)</name>
        <dbReference type="ChEBI" id="CHEBI:58349"/>
    </ligand>
</feature>
<protein>
    <recommendedName>
        <fullName evidence="6 12">6-phosphogluconate dehydrogenase, decarboxylating</fullName>
        <ecNumber evidence="5 12">1.1.1.44</ecNumber>
    </recommendedName>
</protein>
<comment type="caution">
    <text evidence="18">The sequence shown here is derived from an EMBL/GenBank/DDBJ whole genome shotgun (WGS) entry which is preliminary data.</text>
</comment>
<evidence type="ECO:0000256" key="8">
    <source>
        <dbReference type="ARBA" id="ARBA00023002"/>
    </source>
</evidence>
<feature type="binding site" evidence="15">
    <location>
        <begin position="53"/>
        <end position="55"/>
    </location>
    <ligand>
        <name>NADP(+)</name>
        <dbReference type="ChEBI" id="CHEBI:58349"/>
    </ligand>
</feature>
<proteinExistence type="inferred from homology"/>
<reference evidence="18" key="1">
    <citation type="journal article" date="2023" name="Front. Mar. Sci.">
        <title>A new Merluccius polli reference genome to investigate the effects of global change in West African waters.</title>
        <authorList>
            <person name="Mateo J.L."/>
            <person name="Blanco-Fernandez C."/>
            <person name="Garcia-Vazquez E."/>
            <person name="Machado-Schiaffino G."/>
        </authorList>
    </citation>
    <scope>NUCLEOTIDE SEQUENCE</scope>
    <source>
        <strain evidence="18">C29</strain>
        <tissue evidence="18">Fin</tissue>
    </source>
</reference>
<dbReference type="PROSITE" id="PS00461">
    <property type="entry name" value="6PGD"/>
    <property type="match status" value="1"/>
</dbReference>
<dbReference type="SUPFAM" id="SSF48179">
    <property type="entry name" value="6-phosphogluconate dehydrogenase C-terminal domain-like"/>
    <property type="match status" value="1"/>
</dbReference>
<comment type="subunit">
    <text evidence="4 12">Homodimer.</text>
</comment>
<dbReference type="InterPro" id="IPR006115">
    <property type="entry name" value="6PGDH_NADP-bd"/>
</dbReference>
<dbReference type="GO" id="GO:0050661">
    <property type="term" value="F:NADP binding"/>
    <property type="evidence" value="ECO:0007669"/>
    <property type="project" value="InterPro"/>
</dbReference>
<dbReference type="Gene3D" id="3.40.50.720">
    <property type="entry name" value="NAD(P)-binding Rossmann-like Domain"/>
    <property type="match status" value="1"/>
</dbReference>
<evidence type="ECO:0000256" key="6">
    <source>
        <dbReference type="ARBA" id="ARBA00018193"/>
    </source>
</evidence>
<evidence type="ECO:0000313" key="18">
    <source>
        <dbReference type="EMBL" id="KAK0143160.1"/>
    </source>
</evidence>
<evidence type="ECO:0000256" key="9">
    <source>
        <dbReference type="ARBA" id="ARBA00023064"/>
    </source>
</evidence>
<keyword evidence="7 12" id="KW-0521">NADP</keyword>
<feature type="binding site" evidence="14">
    <location>
        <position position="464"/>
    </location>
    <ligand>
        <name>substrate</name>
        <note>ligand shared between dimeric partners</note>
    </ligand>
</feature>
<name>A0AA47MN67_MERPO</name>
<dbReference type="FunFam" id="1.20.5.320:FF:000002">
    <property type="entry name" value="6-phosphogluconate dehydrogenase, decarboxylating"/>
    <property type="match status" value="1"/>
</dbReference>
<dbReference type="GO" id="GO:0004616">
    <property type="term" value="F:phosphogluconate dehydrogenase (decarboxylating) activity"/>
    <property type="evidence" value="ECO:0007669"/>
    <property type="project" value="UniProtKB-EC"/>
</dbReference>
<evidence type="ECO:0000256" key="10">
    <source>
        <dbReference type="ARBA" id="ARBA00023126"/>
    </source>
</evidence>
<feature type="binding site" description="in other chain" evidence="14">
    <location>
        <position position="305"/>
    </location>
    <ligand>
        <name>substrate</name>
        <note>ligand shared between dimeric partners</note>
    </ligand>
</feature>
<dbReference type="InterPro" id="IPR036291">
    <property type="entry name" value="NAD(P)-bd_dom_sf"/>
</dbReference>
<evidence type="ECO:0000256" key="1">
    <source>
        <dbReference type="ARBA" id="ARBA00002526"/>
    </source>
</evidence>
<organism evidence="18 19">
    <name type="scientific">Merluccius polli</name>
    <name type="common">Benguela hake</name>
    <name type="synonym">Merluccius cadenati</name>
    <dbReference type="NCBI Taxonomy" id="89951"/>
    <lineage>
        <taxon>Eukaryota</taxon>
        <taxon>Metazoa</taxon>
        <taxon>Chordata</taxon>
        <taxon>Craniata</taxon>
        <taxon>Vertebrata</taxon>
        <taxon>Euteleostomi</taxon>
        <taxon>Actinopterygii</taxon>
        <taxon>Neopterygii</taxon>
        <taxon>Teleostei</taxon>
        <taxon>Neoteleostei</taxon>
        <taxon>Acanthomorphata</taxon>
        <taxon>Zeiogadaria</taxon>
        <taxon>Gadariae</taxon>
        <taxon>Gadiformes</taxon>
        <taxon>Gadoidei</taxon>
        <taxon>Merlucciidae</taxon>
        <taxon>Merluccius</taxon>
    </lineage>
</organism>
<feature type="active site" description="Proton acceptor" evidence="13">
    <location>
        <position position="201"/>
    </location>
</feature>
<feature type="binding site" description="in other chain" evidence="14">
    <location>
        <position position="209"/>
    </location>
    <ligand>
        <name>substrate</name>
        <note>ligand shared between dimeric partners</note>
    </ligand>
</feature>
<evidence type="ECO:0000256" key="3">
    <source>
        <dbReference type="ARBA" id="ARBA00008419"/>
    </source>
</evidence>
<evidence type="ECO:0000256" key="11">
    <source>
        <dbReference type="ARBA" id="ARBA00048640"/>
    </source>
</evidence>
<dbReference type="AlphaFoldDB" id="A0AA47MN67"/>
<dbReference type="PRINTS" id="PR00076">
    <property type="entry name" value="6PGDHDRGNASE"/>
</dbReference>
<feature type="active site" description="Proton donor" evidence="13">
    <location>
        <position position="208"/>
    </location>
</feature>
<evidence type="ECO:0000259" key="17">
    <source>
        <dbReference type="SMART" id="SM01350"/>
    </source>
</evidence>
<feature type="binding site" evidence="15">
    <location>
        <begin position="95"/>
        <end position="97"/>
    </location>
    <ligand>
        <name>NADP(+)</name>
        <dbReference type="ChEBI" id="CHEBI:58349"/>
    </ligand>
</feature>
<evidence type="ECO:0000256" key="12">
    <source>
        <dbReference type="PIRNR" id="PIRNR000109"/>
    </source>
</evidence>
<dbReference type="InterPro" id="IPR006184">
    <property type="entry name" value="6PGdom_BS"/>
</dbReference>
<evidence type="ECO:0000256" key="16">
    <source>
        <dbReference type="RuleBase" id="RU000485"/>
    </source>
</evidence>
<keyword evidence="10 12" id="KW-0570">Pentose shunt</keyword>
<dbReference type="Proteomes" id="UP001174136">
    <property type="component" value="Unassembled WGS sequence"/>
</dbReference>
<evidence type="ECO:0000256" key="14">
    <source>
        <dbReference type="PIRSR" id="PIRSR000109-2"/>
    </source>
</evidence>
<feature type="domain" description="6-phosphogluconate dehydrogenase C-terminal" evidence="17">
    <location>
        <begin position="197"/>
        <end position="487"/>
    </location>
</feature>
<accession>A0AA47MN67</accession>
<dbReference type="NCBIfam" id="TIGR00873">
    <property type="entry name" value="gnd"/>
    <property type="match status" value="1"/>
</dbReference>
<dbReference type="Gene3D" id="1.20.5.320">
    <property type="entry name" value="6-Phosphogluconate Dehydrogenase, domain 3"/>
    <property type="match status" value="1"/>
</dbReference>
<evidence type="ECO:0000256" key="15">
    <source>
        <dbReference type="PIRSR" id="PIRSR000109-3"/>
    </source>
</evidence>
<dbReference type="GO" id="GO:0019521">
    <property type="term" value="P:D-gluconate metabolic process"/>
    <property type="evidence" value="ECO:0007669"/>
    <property type="project" value="UniProtKB-KW"/>
</dbReference>
<sequence>MNADDLSQTRHPIINTTVLSTHRADIALIGLAVMGQNIVLNMNDHGYVVCAFNRTVSKVHDFLQNEAKGTKVIGAESLKDMVSKLKKPRRIILLVKAGQAVDDFIDKLVPLLEVGDIIIDGGNSEYRDTTRRCRSLQEKKLLFVGSGVSGGEEGARYGPSLMPGGHIEAWPHIKDIFQSIRCQGEPCCDWVGDEGAGHFVKMVHNGIEYGDMQLICEAYHLMKDVLNMDHDEMAEAFNNWNKTELDSFLIEITANILKFRDSDGAHLLPKIRDSAGQKGTGKWTAISALEYGTPVTLIGEAVFARCLSSLKDERVEASRSLSGPQGAKFSGNKASFLEDIRKALYASKIISYAQGFMLLRQAAKEFGWVLNYGAIALMWRGGCIIRSVFLGKIKEAFDRDGELQNLLLDKFFSDAVQDCQASWRRAVSSGVQQGIPMPCFTTALSFYDGYRHDTLPANLLQAQRDYFGAHTYELLSKPGQPIHTNWTGHGGNVSSSSYNA</sequence>
<dbReference type="FunFam" id="1.10.1040.10:FF:000002">
    <property type="entry name" value="6-phosphogluconate dehydrogenase, decarboxylating"/>
    <property type="match status" value="1"/>
</dbReference>
<dbReference type="InterPro" id="IPR006183">
    <property type="entry name" value="Pgluconate_DH"/>
</dbReference>
<gene>
    <name evidence="18" type="primary">PGD</name>
    <name evidence="18" type="ORF">N1851_018711</name>
</gene>
<evidence type="ECO:0000256" key="4">
    <source>
        <dbReference type="ARBA" id="ARBA00011738"/>
    </source>
</evidence>
<comment type="pathway">
    <text evidence="2 12 16">Carbohydrate degradation; pentose phosphate pathway; D-ribulose 5-phosphate from D-glucose 6-phosphate (oxidative stage): step 3/3.</text>
</comment>
<evidence type="ECO:0000256" key="5">
    <source>
        <dbReference type="ARBA" id="ARBA00013011"/>
    </source>
</evidence>
<feature type="binding site" evidence="15">
    <location>
        <position position="123"/>
    </location>
    <ligand>
        <name>NADP(+)</name>
        <dbReference type="ChEBI" id="CHEBI:58349"/>
    </ligand>
</feature>
<keyword evidence="19" id="KW-1185">Reference proteome</keyword>